<dbReference type="InterPro" id="IPR012938">
    <property type="entry name" value="Glc/Sorbosone_DH"/>
</dbReference>
<proteinExistence type="predicted"/>
<sequence length="386" mass="42790">MDSFPHISCKLSKLKTMPKLIFVLLLLGLAQAQNLGFRLVASDLERPTFLTYAPDGSDRLFVTEQTGKVRVIQGGRLRPEAFLDLSNRIACCGERGLLSLAFHPDFKNNGFFFVNYTRSPDGATVIARYKVAAEGNRADPASARVLLVIEQPFANHNGGQLAFGPDGYLYIGMGDGGSGGDPLNHGQNLNSLLGKILRIDVNKEENGRPYAIPPGNPFVGRQGARPEIWSYGWRNPWRFSFDRETGDMWIADVGQNQWEEVNLEPRGRGGLNYGWRLMEGSACYNPSSNCNSGNLVLPVLEYDHSQGCSITGGYRYRGRAMASLRGGYIYGDYCSGRIWVATEQGGRWAARRSFETGYSISSFGEDAEGELYVLDHRGAVYRLELR</sequence>
<keyword evidence="2" id="KW-0560">Oxidoreductase</keyword>
<dbReference type="EC" id="1.1.5.-" evidence="2"/>
<gene>
    <name evidence="2" type="primary">yliI_2</name>
    <name evidence="2" type="ORF">Mrose_02546</name>
</gene>
<dbReference type="PANTHER" id="PTHR19328:SF75">
    <property type="entry name" value="ALDOSE SUGAR DEHYDROGENASE YLII"/>
    <property type="match status" value="1"/>
</dbReference>
<evidence type="ECO:0000313" key="3">
    <source>
        <dbReference type="Proteomes" id="UP000265341"/>
    </source>
</evidence>
<protein>
    <submittedName>
        <fullName evidence="2">Aldose sugar dehydrogenase YliI</fullName>
        <ecNumber evidence="2">1.1.5.-</ecNumber>
    </submittedName>
</protein>
<comment type="caution">
    <text evidence="2">The sequence shown here is derived from an EMBL/GenBank/DDBJ whole genome shotgun (WGS) entry which is preliminary data.</text>
</comment>
<evidence type="ECO:0000259" key="1">
    <source>
        <dbReference type="Pfam" id="PF07995"/>
    </source>
</evidence>
<name>A0A399EL42_9DEIN</name>
<reference evidence="2 3" key="1">
    <citation type="submission" date="2018-08" db="EMBL/GenBank/DDBJ databases">
        <title>Meiothermus roseus NBRC 110900 genome sequencing project.</title>
        <authorList>
            <person name="Da Costa M.S."/>
            <person name="Albuquerque L."/>
            <person name="Raposo P."/>
            <person name="Froufe H.J.C."/>
            <person name="Barroso C.S."/>
            <person name="Egas C."/>
        </authorList>
    </citation>
    <scope>NUCLEOTIDE SEQUENCE [LARGE SCALE GENOMIC DNA]</scope>
    <source>
        <strain evidence="2 3">NBRC 110900</strain>
    </source>
</reference>
<feature type="domain" description="Glucose/Sorbosone dehydrogenase" evidence="1">
    <location>
        <begin position="44"/>
        <end position="378"/>
    </location>
</feature>
<evidence type="ECO:0000313" key="2">
    <source>
        <dbReference type="EMBL" id="RIH84698.1"/>
    </source>
</evidence>
<dbReference type="Proteomes" id="UP000265341">
    <property type="component" value="Unassembled WGS sequence"/>
</dbReference>
<organism evidence="2 3">
    <name type="scientific">Calidithermus roseus</name>
    <dbReference type="NCBI Taxonomy" id="1644118"/>
    <lineage>
        <taxon>Bacteria</taxon>
        <taxon>Thermotogati</taxon>
        <taxon>Deinococcota</taxon>
        <taxon>Deinococci</taxon>
        <taxon>Thermales</taxon>
        <taxon>Thermaceae</taxon>
        <taxon>Calidithermus</taxon>
    </lineage>
</organism>
<dbReference type="AlphaFoldDB" id="A0A399EL42"/>
<dbReference type="GO" id="GO:0016491">
    <property type="term" value="F:oxidoreductase activity"/>
    <property type="evidence" value="ECO:0007669"/>
    <property type="project" value="UniProtKB-KW"/>
</dbReference>
<dbReference type="Pfam" id="PF07995">
    <property type="entry name" value="GSDH"/>
    <property type="match status" value="1"/>
</dbReference>
<keyword evidence="3" id="KW-1185">Reference proteome</keyword>
<dbReference type="PANTHER" id="PTHR19328">
    <property type="entry name" value="HEDGEHOG-INTERACTING PROTEIN"/>
    <property type="match status" value="1"/>
</dbReference>
<dbReference type="EMBL" id="QWLA01000053">
    <property type="protein sequence ID" value="RIH84698.1"/>
    <property type="molecule type" value="Genomic_DNA"/>
</dbReference>
<dbReference type="InterPro" id="IPR011042">
    <property type="entry name" value="6-blade_b-propeller_TolB-like"/>
</dbReference>
<dbReference type="Gene3D" id="2.120.10.30">
    <property type="entry name" value="TolB, C-terminal domain"/>
    <property type="match status" value="1"/>
</dbReference>
<dbReference type="SUPFAM" id="SSF50952">
    <property type="entry name" value="Soluble quinoprotein glucose dehydrogenase"/>
    <property type="match status" value="1"/>
</dbReference>
<dbReference type="InterPro" id="IPR011041">
    <property type="entry name" value="Quinoprot_gluc/sorb_DH_b-prop"/>
</dbReference>
<accession>A0A399EL42</accession>